<dbReference type="Pfam" id="PF05958">
    <property type="entry name" value="tRNA_U5-meth_tr"/>
    <property type="match status" value="1"/>
</dbReference>
<dbReference type="GO" id="GO:0070041">
    <property type="term" value="F:rRNA (uridine-C5-)-methyltransferase activity"/>
    <property type="evidence" value="ECO:0007669"/>
    <property type="project" value="UniProtKB-UniRule"/>
</dbReference>
<feature type="binding site" evidence="11 12">
    <location>
        <position position="335"/>
    </location>
    <ligand>
        <name>S-adenosyl-L-methionine</name>
        <dbReference type="ChEBI" id="CHEBI:59789"/>
    </ligand>
</feature>
<feature type="binding site" evidence="11">
    <location>
        <position position="102"/>
    </location>
    <ligand>
        <name>[4Fe-4S] cluster</name>
        <dbReference type="ChEBI" id="CHEBI:49883"/>
    </ligand>
</feature>
<evidence type="ECO:0000256" key="14">
    <source>
        <dbReference type="SAM" id="MobiDB-lite"/>
    </source>
</evidence>
<comment type="catalytic activity">
    <reaction evidence="9 11">
        <text>uridine(1939) in 23S rRNA + S-adenosyl-L-methionine = 5-methyluridine(1939) in 23S rRNA + S-adenosyl-L-homocysteine + H(+)</text>
        <dbReference type="Rhea" id="RHEA:42908"/>
        <dbReference type="Rhea" id="RHEA-COMP:10278"/>
        <dbReference type="Rhea" id="RHEA-COMP:10279"/>
        <dbReference type="ChEBI" id="CHEBI:15378"/>
        <dbReference type="ChEBI" id="CHEBI:57856"/>
        <dbReference type="ChEBI" id="CHEBI:59789"/>
        <dbReference type="ChEBI" id="CHEBI:65315"/>
        <dbReference type="ChEBI" id="CHEBI:74447"/>
        <dbReference type="EC" id="2.1.1.190"/>
    </reaction>
</comment>
<dbReference type="InterPro" id="IPR029063">
    <property type="entry name" value="SAM-dependent_MTases_sf"/>
</dbReference>
<dbReference type="SUPFAM" id="SSF50249">
    <property type="entry name" value="Nucleic acid-binding proteins"/>
    <property type="match status" value="1"/>
</dbReference>
<keyword evidence="4 11" id="KW-0808">Transferase</keyword>
<dbReference type="Gene3D" id="2.40.50.140">
    <property type="entry name" value="Nucleic acid-binding proteins"/>
    <property type="match status" value="1"/>
</dbReference>
<reference evidence="16" key="1">
    <citation type="submission" date="2024-07" db="EMBL/GenBank/DDBJ databases">
        <title>Identification and characteristics of a novel species of coltsfoot's symbiotic bacteria.</title>
        <authorList>
            <person name="Juszczyk A."/>
            <person name="Jasielczuk I."/>
            <person name="Gurgul A."/>
            <person name="Rogala M."/>
            <person name="Kowalczyk A."/>
            <person name="Szmatola T."/>
            <person name="Kosecka-Strojek M."/>
            <person name="Arent Z."/>
            <person name="Latowski D."/>
        </authorList>
    </citation>
    <scope>NUCLEOTIDE SEQUENCE</scope>
    <source>
        <strain evidence="16">Hg7Tf</strain>
    </source>
</reference>
<dbReference type="PANTHER" id="PTHR11061:SF49">
    <property type="entry name" value="23S RRNA (URACIL(1939)-C(5))-METHYLTRANSFERASE RLMD"/>
    <property type="match status" value="1"/>
</dbReference>
<keyword evidence="1 11" id="KW-0004">4Fe-4S</keyword>
<dbReference type="GO" id="GO:0003723">
    <property type="term" value="F:RNA binding"/>
    <property type="evidence" value="ECO:0007669"/>
    <property type="project" value="InterPro"/>
</dbReference>
<feature type="binding site" evidence="11">
    <location>
        <position position="319"/>
    </location>
    <ligand>
        <name>S-adenosyl-L-methionine</name>
        <dbReference type="ChEBI" id="CHEBI:59789"/>
    </ligand>
</feature>
<evidence type="ECO:0000256" key="8">
    <source>
        <dbReference type="ARBA" id="ARBA00023014"/>
    </source>
</evidence>
<feature type="binding site" evidence="11">
    <location>
        <position position="181"/>
    </location>
    <ligand>
        <name>[4Fe-4S] cluster</name>
        <dbReference type="ChEBI" id="CHEBI:49883"/>
    </ligand>
</feature>
<evidence type="ECO:0000256" key="9">
    <source>
        <dbReference type="ARBA" id="ARBA00052756"/>
    </source>
</evidence>
<dbReference type="RefSeq" id="WP_280040494.1">
    <property type="nucleotide sequence ID" value="NZ_CP162607.1"/>
</dbReference>
<dbReference type="HAMAP" id="MF_01010">
    <property type="entry name" value="23SrRNA_methyltr_RlmD"/>
    <property type="match status" value="1"/>
</dbReference>
<proteinExistence type="inferred from homology"/>
<keyword evidence="3 11" id="KW-0489">Methyltransferase</keyword>
<keyword evidence="6 11" id="KW-0479">Metal-binding</keyword>
<evidence type="ECO:0000256" key="1">
    <source>
        <dbReference type="ARBA" id="ARBA00022485"/>
    </source>
</evidence>
<dbReference type="InterPro" id="IPR002792">
    <property type="entry name" value="TRAM_dom"/>
</dbReference>
<evidence type="ECO:0000256" key="10">
    <source>
        <dbReference type="ARBA" id="ARBA00059995"/>
    </source>
</evidence>
<comment type="function">
    <text evidence="10 11">Catalyzes the formation of 5-methyl-uridine at position 1939 (m5U1939) in 23S rRNA.</text>
</comment>
<dbReference type="Pfam" id="PF01938">
    <property type="entry name" value="TRAM"/>
    <property type="match status" value="1"/>
</dbReference>
<dbReference type="PROSITE" id="PS50926">
    <property type="entry name" value="TRAM"/>
    <property type="match status" value="1"/>
</dbReference>
<feature type="binding site" evidence="11 12">
    <location>
        <position position="285"/>
    </location>
    <ligand>
        <name>S-adenosyl-L-methionine</name>
        <dbReference type="ChEBI" id="CHEBI:59789"/>
    </ligand>
</feature>
<evidence type="ECO:0000256" key="6">
    <source>
        <dbReference type="ARBA" id="ARBA00022723"/>
    </source>
</evidence>
<dbReference type="AlphaFoldDB" id="A0AB39I4Q5"/>
<feature type="active site" description="Nucleophile" evidence="11 12">
    <location>
        <position position="409"/>
    </location>
</feature>
<evidence type="ECO:0000256" key="7">
    <source>
        <dbReference type="ARBA" id="ARBA00023004"/>
    </source>
</evidence>
<dbReference type="NCBIfam" id="NF009639">
    <property type="entry name" value="PRK13168.1"/>
    <property type="match status" value="1"/>
</dbReference>
<evidence type="ECO:0000256" key="4">
    <source>
        <dbReference type="ARBA" id="ARBA00022679"/>
    </source>
</evidence>
<dbReference type="PROSITE" id="PS01231">
    <property type="entry name" value="TRMA_2"/>
    <property type="match status" value="1"/>
</dbReference>
<dbReference type="PROSITE" id="PS51687">
    <property type="entry name" value="SAM_MT_RNA_M5U"/>
    <property type="match status" value="1"/>
</dbReference>
<name>A0AB39I4Q5_9PSED</name>
<dbReference type="SUPFAM" id="SSF53335">
    <property type="entry name" value="S-adenosyl-L-methionine-dependent methyltransferases"/>
    <property type="match status" value="1"/>
</dbReference>
<dbReference type="PROSITE" id="PS01230">
    <property type="entry name" value="TRMA_1"/>
    <property type="match status" value="1"/>
</dbReference>
<evidence type="ECO:0000259" key="15">
    <source>
        <dbReference type="PROSITE" id="PS50926"/>
    </source>
</evidence>
<evidence type="ECO:0000256" key="13">
    <source>
        <dbReference type="PROSITE-ProRule" id="PRU10015"/>
    </source>
</evidence>
<feature type="binding site" evidence="11 12">
    <location>
        <position position="314"/>
    </location>
    <ligand>
        <name>S-adenosyl-L-methionine</name>
        <dbReference type="ChEBI" id="CHEBI:59789"/>
    </ligand>
</feature>
<feature type="domain" description="TRAM" evidence="15">
    <location>
        <begin position="22"/>
        <end position="80"/>
    </location>
</feature>
<feature type="binding site" evidence="11">
    <location>
        <position position="93"/>
    </location>
    <ligand>
        <name>[4Fe-4S] cluster</name>
        <dbReference type="ChEBI" id="CHEBI:49883"/>
    </ligand>
</feature>
<feature type="binding site" evidence="11">
    <location>
        <position position="99"/>
    </location>
    <ligand>
        <name>[4Fe-4S] cluster</name>
        <dbReference type="ChEBI" id="CHEBI:49883"/>
    </ligand>
</feature>
<feature type="binding site" evidence="11">
    <location>
        <position position="362"/>
    </location>
    <ligand>
        <name>S-adenosyl-L-methionine</name>
        <dbReference type="ChEBI" id="CHEBI:59789"/>
    </ligand>
</feature>
<feature type="binding site" evidence="11 12">
    <location>
        <position position="383"/>
    </location>
    <ligand>
        <name>S-adenosyl-L-methionine</name>
        <dbReference type="ChEBI" id="CHEBI:59789"/>
    </ligand>
</feature>
<dbReference type="EC" id="2.1.1.190" evidence="11"/>
<dbReference type="InterPro" id="IPR001566">
    <property type="entry name" value="23S_rRNA_MeTrfase_RlmD"/>
</dbReference>
<keyword evidence="8 11" id="KW-0411">Iron-sulfur</keyword>
<dbReference type="NCBIfam" id="TIGR00479">
    <property type="entry name" value="rumA"/>
    <property type="match status" value="1"/>
</dbReference>
<dbReference type="Gene3D" id="2.40.50.1070">
    <property type="match status" value="1"/>
</dbReference>
<dbReference type="InterPro" id="IPR030391">
    <property type="entry name" value="MeTrfase_TrmA_CS"/>
</dbReference>
<protein>
    <recommendedName>
        <fullName evidence="11">23S rRNA (uracil(1939)-C(5))-methyltransferase RlmD</fullName>
        <ecNumber evidence="11">2.1.1.190</ecNumber>
    </recommendedName>
    <alternativeName>
        <fullName evidence="11">23S rRNA(m5U1939)-methyltransferase</fullName>
    </alternativeName>
</protein>
<accession>A0AB39I4Q5</accession>
<dbReference type="InterPro" id="IPR010280">
    <property type="entry name" value="U5_MeTrfase_fam"/>
</dbReference>
<evidence type="ECO:0000256" key="11">
    <source>
        <dbReference type="HAMAP-Rule" id="MF_01010"/>
    </source>
</evidence>
<keyword evidence="7 11" id="KW-0408">Iron</keyword>
<evidence type="ECO:0000256" key="5">
    <source>
        <dbReference type="ARBA" id="ARBA00022691"/>
    </source>
</evidence>
<dbReference type="InterPro" id="IPR030390">
    <property type="entry name" value="MeTrfase_TrmA_AS"/>
</dbReference>
<gene>
    <name evidence="11 16" type="primary">rlmD</name>
    <name evidence="16" type="ORF">AB4Y39_02060</name>
</gene>
<dbReference type="InterPro" id="IPR012340">
    <property type="entry name" value="NA-bd_OB-fold"/>
</dbReference>
<dbReference type="PANTHER" id="PTHR11061">
    <property type="entry name" value="RNA M5U METHYLTRANSFERASE"/>
    <property type="match status" value="1"/>
</dbReference>
<comment type="similarity">
    <text evidence="11">Belongs to the class I-like SAM-binding methyltransferase superfamily. RNA M5U methyltransferase family. RlmD subfamily.</text>
</comment>
<keyword evidence="5 11" id="KW-0949">S-adenosyl-L-methionine</keyword>
<evidence type="ECO:0000256" key="12">
    <source>
        <dbReference type="PROSITE-ProRule" id="PRU01024"/>
    </source>
</evidence>
<dbReference type="GO" id="GO:0051539">
    <property type="term" value="F:4 iron, 4 sulfur cluster binding"/>
    <property type="evidence" value="ECO:0007669"/>
    <property type="project" value="UniProtKB-KW"/>
</dbReference>
<evidence type="ECO:0000313" key="16">
    <source>
        <dbReference type="EMBL" id="XDK37499.1"/>
    </source>
</evidence>
<feature type="region of interest" description="Disordered" evidence="14">
    <location>
        <begin position="1"/>
        <end position="29"/>
    </location>
</feature>
<dbReference type="CDD" id="cd02440">
    <property type="entry name" value="AdoMet_MTases"/>
    <property type="match status" value="1"/>
</dbReference>
<feature type="active site" evidence="13">
    <location>
        <position position="409"/>
    </location>
</feature>
<evidence type="ECO:0000256" key="3">
    <source>
        <dbReference type="ARBA" id="ARBA00022603"/>
    </source>
</evidence>
<keyword evidence="2 11" id="KW-0698">rRNA processing</keyword>
<dbReference type="GO" id="GO:0005506">
    <property type="term" value="F:iron ion binding"/>
    <property type="evidence" value="ECO:0007669"/>
    <property type="project" value="UniProtKB-UniRule"/>
</dbReference>
<dbReference type="EMBL" id="CP162607">
    <property type="protein sequence ID" value="XDK37499.1"/>
    <property type="molecule type" value="Genomic_DNA"/>
</dbReference>
<sequence>MSKSKRNSGLRFQPAGGSRAPQVPTGKKQRLHIERLAGDGRGIAFVEGRTWFVSGALAGEEVEARVLNAHGKVVEARLERVFSASPERREAPCKHYARCGGCNLQHLPHAEQLALKQRLLAEQLQRVAGVVPERWAAPLTGPEFGYRRRARVAVRWDNKAKQLEVGFRAEASQDIVAIEECPVLVQPLQSIMRHLPLLLQSLSKPQVVGHVELFSGTALALLLRHTAPLAEGDQARLQAFCTEAGVQLWLQGEGEPYAVDAGQTLGFALAPWGLKLAYRPGDFVQVNAEVNTAMIEQALAWLAPQADERVLDLFCGLGNFALPLARQAREVVAVEGVQAMVERAAANARSNNLHNTQFFQADLSQPLSASGWAVGGFSAVLLDPPRDGAYEVVRKIADLGAKRLVYVSCNPATLARDTLELVRQGYRLKCAGILDMFPQTAHVEAMALFEAG</sequence>
<organism evidence="16">
    <name type="scientific">Pseudomonas sp. Hg7Tf</name>
    <dbReference type="NCBI Taxonomy" id="3236988"/>
    <lineage>
        <taxon>Bacteria</taxon>
        <taxon>Pseudomonadati</taxon>
        <taxon>Pseudomonadota</taxon>
        <taxon>Gammaproteobacteria</taxon>
        <taxon>Pseudomonadales</taxon>
        <taxon>Pseudomonadaceae</taxon>
        <taxon>Pseudomonas</taxon>
    </lineage>
</organism>
<evidence type="ECO:0000256" key="2">
    <source>
        <dbReference type="ARBA" id="ARBA00022552"/>
    </source>
</evidence>
<dbReference type="FunFam" id="3.40.50.150:FF:000009">
    <property type="entry name" value="23S rRNA (Uracil(1939)-C(5))-methyltransferase RlmD"/>
    <property type="match status" value="1"/>
</dbReference>
<dbReference type="GO" id="GO:0070475">
    <property type="term" value="P:rRNA base methylation"/>
    <property type="evidence" value="ECO:0007669"/>
    <property type="project" value="TreeGrafter"/>
</dbReference>
<dbReference type="Gene3D" id="3.40.50.150">
    <property type="entry name" value="Vaccinia Virus protein VP39"/>
    <property type="match status" value="1"/>
</dbReference>